<protein>
    <recommendedName>
        <fullName evidence="3">Outer membrane protein beta-barrel domain-containing protein</fullName>
    </recommendedName>
</protein>
<dbReference type="OrthoDB" id="117918at2"/>
<evidence type="ECO:0000313" key="4">
    <source>
        <dbReference type="EMBL" id="QEE26794.1"/>
    </source>
</evidence>
<dbReference type="RefSeq" id="WP_147645932.1">
    <property type="nucleotide sequence ID" value="NZ_CP042806.1"/>
</dbReference>
<dbReference type="Pfam" id="PF13505">
    <property type="entry name" value="OMP_b-brl"/>
    <property type="match status" value="1"/>
</dbReference>
<reference evidence="4 5" key="1">
    <citation type="submission" date="2019-08" db="EMBL/GenBank/DDBJ databases">
        <title>Complete genome sequence of Terriglobus albidus strain ORNL.</title>
        <authorList>
            <person name="Podar M."/>
        </authorList>
    </citation>
    <scope>NUCLEOTIDE SEQUENCE [LARGE SCALE GENOMIC DNA]</scope>
    <source>
        <strain evidence="4 5">ORNL</strain>
    </source>
</reference>
<name>A0A5B9E5E8_9BACT</name>
<dbReference type="EMBL" id="CP042806">
    <property type="protein sequence ID" value="QEE26794.1"/>
    <property type="molecule type" value="Genomic_DNA"/>
</dbReference>
<feature type="chain" id="PRO_5022692927" description="Outer membrane protein beta-barrel domain-containing protein" evidence="2">
    <location>
        <begin position="24"/>
        <end position="182"/>
    </location>
</feature>
<proteinExistence type="predicted"/>
<dbReference type="InterPro" id="IPR011250">
    <property type="entry name" value="OMP/PagP_B-barrel"/>
</dbReference>
<evidence type="ECO:0000256" key="1">
    <source>
        <dbReference type="ARBA" id="ARBA00022729"/>
    </source>
</evidence>
<evidence type="ECO:0000259" key="3">
    <source>
        <dbReference type="Pfam" id="PF13505"/>
    </source>
</evidence>
<feature type="signal peptide" evidence="2">
    <location>
        <begin position="1"/>
        <end position="23"/>
    </location>
</feature>
<sequence length="182" mass="18916">MKFRRLSLLLALTVGVFTVSARAQLGVYGTVNVQQVSVSGKNVAPVGGGGGVYYDFKQIGRIKLGADVRGSVASSKQGNDNGFNGVGTRIHTALGGVRASTTLPVNWIKPYLQGSVGWGGSNFGASQNISGGLAYEAFAGVDLKVAPIMDVRLAEFGIGSIHANNSNHELKTISFGVVLHLP</sequence>
<organism evidence="4 5">
    <name type="scientific">Terriglobus albidus</name>
    <dbReference type="NCBI Taxonomy" id="1592106"/>
    <lineage>
        <taxon>Bacteria</taxon>
        <taxon>Pseudomonadati</taxon>
        <taxon>Acidobacteriota</taxon>
        <taxon>Terriglobia</taxon>
        <taxon>Terriglobales</taxon>
        <taxon>Acidobacteriaceae</taxon>
        <taxon>Terriglobus</taxon>
    </lineage>
</organism>
<keyword evidence="5" id="KW-1185">Reference proteome</keyword>
<dbReference type="Proteomes" id="UP000321820">
    <property type="component" value="Chromosome"/>
</dbReference>
<dbReference type="InterPro" id="IPR027385">
    <property type="entry name" value="Beta-barrel_OMP"/>
</dbReference>
<gene>
    <name evidence="4" type="ORF">FTW19_01505</name>
</gene>
<evidence type="ECO:0000256" key="2">
    <source>
        <dbReference type="SAM" id="SignalP"/>
    </source>
</evidence>
<keyword evidence="1 2" id="KW-0732">Signal</keyword>
<dbReference type="SUPFAM" id="SSF56925">
    <property type="entry name" value="OMPA-like"/>
    <property type="match status" value="1"/>
</dbReference>
<evidence type="ECO:0000313" key="5">
    <source>
        <dbReference type="Proteomes" id="UP000321820"/>
    </source>
</evidence>
<feature type="domain" description="Outer membrane protein beta-barrel" evidence="3">
    <location>
        <begin position="10"/>
        <end position="179"/>
    </location>
</feature>
<dbReference type="KEGG" id="talb:FTW19_01505"/>
<dbReference type="AlphaFoldDB" id="A0A5B9E5E8"/>
<accession>A0A5B9E5E8</accession>